<dbReference type="RefSeq" id="XP_013894230.1">
    <property type="nucleotide sequence ID" value="XM_014038776.1"/>
</dbReference>
<reference evidence="2 3" key="1">
    <citation type="journal article" date="2013" name="BMC Genomics">
        <title>Reconstruction of the lipid metabolism for the microalga Monoraphidium neglectum from its genome sequence reveals characteristics suitable for biofuel production.</title>
        <authorList>
            <person name="Bogen C."/>
            <person name="Al-Dilaimi A."/>
            <person name="Albersmeier A."/>
            <person name="Wichmann J."/>
            <person name="Grundmann M."/>
            <person name="Rupp O."/>
            <person name="Lauersen K.J."/>
            <person name="Blifernez-Klassen O."/>
            <person name="Kalinowski J."/>
            <person name="Goesmann A."/>
            <person name="Mussgnug J.H."/>
            <person name="Kruse O."/>
        </authorList>
    </citation>
    <scope>NUCLEOTIDE SEQUENCE [LARGE SCALE GENOMIC DNA]</scope>
    <source>
        <strain evidence="2 3">SAG 48.87</strain>
    </source>
</reference>
<organism evidence="2 3">
    <name type="scientific">Monoraphidium neglectum</name>
    <dbReference type="NCBI Taxonomy" id="145388"/>
    <lineage>
        <taxon>Eukaryota</taxon>
        <taxon>Viridiplantae</taxon>
        <taxon>Chlorophyta</taxon>
        <taxon>core chlorophytes</taxon>
        <taxon>Chlorophyceae</taxon>
        <taxon>CS clade</taxon>
        <taxon>Sphaeropleales</taxon>
        <taxon>Selenastraceae</taxon>
        <taxon>Monoraphidium</taxon>
    </lineage>
</organism>
<proteinExistence type="predicted"/>
<accession>A0A0D2MJU8</accession>
<dbReference type="OrthoDB" id="10608227at2759"/>
<dbReference type="KEGG" id="mng:MNEG_12751"/>
<name>A0A0D2MJU8_9CHLO</name>
<evidence type="ECO:0000313" key="3">
    <source>
        <dbReference type="Proteomes" id="UP000054498"/>
    </source>
</evidence>
<dbReference type="Proteomes" id="UP000054498">
    <property type="component" value="Unassembled WGS sequence"/>
</dbReference>
<evidence type="ECO:0000256" key="1">
    <source>
        <dbReference type="SAM" id="MobiDB-lite"/>
    </source>
</evidence>
<keyword evidence="3" id="KW-1185">Reference proteome</keyword>
<protein>
    <submittedName>
        <fullName evidence="2">Uncharacterized protein</fullName>
    </submittedName>
</protein>
<evidence type="ECO:0000313" key="2">
    <source>
        <dbReference type="EMBL" id="KIY95210.1"/>
    </source>
</evidence>
<feature type="region of interest" description="Disordered" evidence="1">
    <location>
        <begin position="222"/>
        <end position="244"/>
    </location>
</feature>
<dbReference type="AlphaFoldDB" id="A0A0D2MJU8"/>
<dbReference type="EMBL" id="KK103632">
    <property type="protein sequence ID" value="KIY95210.1"/>
    <property type="molecule type" value="Genomic_DNA"/>
</dbReference>
<sequence>MALASRALALRGQVASAIAPRPFSAACRTSRRGRLSSAGAAAPRNLGAVLEAPVGRDDLSARLVSAGVLTLGRDFCAAVGLATMALGYAASSGLLDSPTQGRLEMLSTNAALAWTVWRAAALNARVLRRRYATGGGGGGGCAAGAARRGADAEADAGAALAALAWGASGAELVDAVDSQVLAALVAAPIGDGRASPVKSLQIQLLHKEATIQTLARMLGEPGGGGLGGGNGGSPNGGSGGGALD</sequence>
<dbReference type="GeneID" id="25730145"/>
<gene>
    <name evidence="2" type="ORF">MNEG_12751</name>
</gene>